<dbReference type="InterPro" id="IPR011009">
    <property type="entry name" value="Kinase-like_dom_sf"/>
</dbReference>
<comment type="similarity">
    <text evidence="4">Belongs to the protein kinase superfamily.</text>
</comment>
<feature type="domain" description="Protein kinase" evidence="6">
    <location>
        <begin position="101"/>
        <end position="287"/>
    </location>
</feature>
<dbReference type="InterPro" id="IPR008271">
    <property type="entry name" value="Ser/Thr_kinase_AS"/>
</dbReference>
<keyword evidence="7" id="KW-0808">Transferase</keyword>
<dbReference type="FunFam" id="3.30.200.20:FF:000042">
    <property type="entry name" value="Aurora kinase A"/>
    <property type="match status" value="1"/>
</dbReference>
<dbReference type="PROSITE" id="PS50011">
    <property type="entry name" value="PROTEIN_KINASE_DOM"/>
    <property type="match status" value="1"/>
</dbReference>
<feature type="region of interest" description="Disordered" evidence="5">
    <location>
        <begin position="1"/>
        <end position="61"/>
    </location>
</feature>
<proteinExistence type="inferred from homology"/>
<reference evidence="7" key="1">
    <citation type="submission" date="2020-05" db="EMBL/GenBank/DDBJ databases">
        <title>Phylogenomic resolution of chytrid fungi.</title>
        <authorList>
            <person name="Stajich J.E."/>
            <person name="Amses K."/>
            <person name="Simmons R."/>
            <person name="Seto K."/>
            <person name="Myers J."/>
            <person name="Bonds A."/>
            <person name="Quandt C.A."/>
            <person name="Barry K."/>
            <person name="Liu P."/>
            <person name="Grigoriev I."/>
            <person name="Longcore J.E."/>
            <person name="James T.Y."/>
        </authorList>
    </citation>
    <scope>NUCLEOTIDE SEQUENCE</scope>
    <source>
        <strain evidence="7">JEL0318</strain>
    </source>
</reference>
<dbReference type="EMBL" id="JADGJD010000577">
    <property type="protein sequence ID" value="KAJ3049922.1"/>
    <property type="molecule type" value="Genomic_DNA"/>
</dbReference>
<evidence type="ECO:0000256" key="5">
    <source>
        <dbReference type="SAM" id="MobiDB-lite"/>
    </source>
</evidence>
<dbReference type="Pfam" id="PF00069">
    <property type="entry name" value="Pkinase"/>
    <property type="match status" value="1"/>
</dbReference>
<evidence type="ECO:0000259" key="6">
    <source>
        <dbReference type="PROSITE" id="PS50011"/>
    </source>
</evidence>
<keyword evidence="2 3" id="KW-0067">ATP-binding</keyword>
<evidence type="ECO:0000256" key="4">
    <source>
        <dbReference type="RuleBase" id="RU000304"/>
    </source>
</evidence>
<dbReference type="Gene3D" id="1.10.510.10">
    <property type="entry name" value="Transferase(Phosphotransferase) domain 1"/>
    <property type="match status" value="1"/>
</dbReference>
<dbReference type="PANTHER" id="PTHR24346">
    <property type="entry name" value="MAP/MICROTUBULE AFFINITY-REGULATING KINASE"/>
    <property type="match status" value="1"/>
</dbReference>
<dbReference type="AlphaFoldDB" id="A0AAD5SBR6"/>
<dbReference type="SUPFAM" id="SSF56112">
    <property type="entry name" value="Protein kinase-like (PK-like)"/>
    <property type="match status" value="1"/>
</dbReference>
<evidence type="ECO:0000313" key="7">
    <source>
        <dbReference type="EMBL" id="KAJ3049922.1"/>
    </source>
</evidence>
<dbReference type="PROSITE" id="PS00107">
    <property type="entry name" value="PROTEIN_KINASE_ATP"/>
    <property type="match status" value="1"/>
</dbReference>
<evidence type="ECO:0000256" key="2">
    <source>
        <dbReference type="ARBA" id="ARBA00022840"/>
    </source>
</evidence>
<dbReference type="InterPro" id="IPR017441">
    <property type="entry name" value="Protein_kinase_ATP_BS"/>
</dbReference>
<dbReference type="PROSITE" id="PS00108">
    <property type="entry name" value="PROTEIN_KINASE_ST"/>
    <property type="match status" value="1"/>
</dbReference>
<evidence type="ECO:0000313" key="8">
    <source>
        <dbReference type="Proteomes" id="UP001212841"/>
    </source>
</evidence>
<evidence type="ECO:0000256" key="1">
    <source>
        <dbReference type="ARBA" id="ARBA00022741"/>
    </source>
</evidence>
<dbReference type="GO" id="GO:0004674">
    <property type="term" value="F:protein serine/threonine kinase activity"/>
    <property type="evidence" value="ECO:0007669"/>
    <property type="project" value="UniProtKB-KW"/>
</dbReference>
<keyword evidence="7" id="KW-0418">Kinase</keyword>
<dbReference type="PANTHER" id="PTHR24346:SF30">
    <property type="entry name" value="MATERNAL EMBRYONIC LEUCINE ZIPPER KINASE"/>
    <property type="match status" value="1"/>
</dbReference>
<dbReference type="GO" id="GO:0005737">
    <property type="term" value="C:cytoplasm"/>
    <property type="evidence" value="ECO:0007669"/>
    <property type="project" value="TreeGrafter"/>
</dbReference>
<keyword evidence="1 3" id="KW-0547">Nucleotide-binding</keyword>
<comment type="caution">
    <text evidence="7">The sequence shown here is derived from an EMBL/GenBank/DDBJ whole genome shotgun (WGS) entry which is preliminary data.</text>
</comment>
<keyword evidence="8" id="KW-1185">Reference proteome</keyword>
<name>A0AAD5SBR6_9FUNG</name>
<feature type="compositionally biased region" description="Basic and acidic residues" evidence="5">
    <location>
        <begin position="40"/>
        <end position="58"/>
    </location>
</feature>
<dbReference type="GO" id="GO:0035556">
    <property type="term" value="P:intracellular signal transduction"/>
    <property type="evidence" value="ECO:0007669"/>
    <property type="project" value="TreeGrafter"/>
</dbReference>
<dbReference type="InterPro" id="IPR000719">
    <property type="entry name" value="Prot_kinase_dom"/>
</dbReference>
<accession>A0AAD5SBR6</accession>
<sequence length="287" mass="31811">MSSYPLRIDTHPGPKPAPAPRTGIPSTPLSALYTPFHTNRRPDPDTPSEVHAESEKSAAEALESVLKRLSPTRKTLDIDAASRSARTPSPTEDRKIVAEQYEIEKTIGEGAYGKVKLAIHLPTGQKSLNKVALKFLNRHLIHTTRGTSERILREILVLASLRHPNIVALLDVINSPENIILVLEYVGGGEVFDRVNRRSEQNEGKGIGEDEARRVLLQILGAVEYAHACGVVHRDLKLENLLLDDQDNVKIIDYGFATVRAALIRVVLHVFLHPKSLKSRSSNRTTF</sequence>
<dbReference type="FunFam" id="1.10.510.10:FF:000571">
    <property type="entry name" value="Maternal embryonic leucine zipper kinase"/>
    <property type="match status" value="1"/>
</dbReference>
<dbReference type="Proteomes" id="UP001212841">
    <property type="component" value="Unassembled WGS sequence"/>
</dbReference>
<organism evidence="7 8">
    <name type="scientific">Rhizophlyctis rosea</name>
    <dbReference type="NCBI Taxonomy" id="64517"/>
    <lineage>
        <taxon>Eukaryota</taxon>
        <taxon>Fungi</taxon>
        <taxon>Fungi incertae sedis</taxon>
        <taxon>Chytridiomycota</taxon>
        <taxon>Chytridiomycota incertae sedis</taxon>
        <taxon>Chytridiomycetes</taxon>
        <taxon>Rhizophlyctidales</taxon>
        <taxon>Rhizophlyctidaceae</taxon>
        <taxon>Rhizophlyctis</taxon>
    </lineage>
</organism>
<keyword evidence="4" id="KW-0723">Serine/threonine-protein kinase</keyword>
<dbReference type="SMART" id="SM00220">
    <property type="entry name" value="S_TKc"/>
    <property type="match status" value="1"/>
</dbReference>
<protein>
    <submittedName>
        <fullName evidence="7">Protein kinase</fullName>
    </submittedName>
</protein>
<evidence type="ECO:0000256" key="3">
    <source>
        <dbReference type="PROSITE-ProRule" id="PRU10141"/>
    </source>
</evidence>
<feature type="binding site" evidence="3">
    <location>
        <position position="134"/>
    </location>
    <ligand>
        <name>ATP</name>
        <dbReference type="ChEBI" id="CHEBI:30616"/>
    </ligand>
</feature>
<gene>
    <name evidence="7" type="primary">SNF1_1</name>
    <name evidence="7" type="ORF">HK097_009096</name>
</gene>
<dbReference type="GO" id="GO:0005524">
    <property type="term" value="F:ATP binding"/>
    <property type="evidence" value="ECO:0007669"/>
    <property type="project" value="UniProtKB-UniRule"/>
</dbReference>